<proteinExistence type="predicted"/>
<evidence type="ECO:0000313" key="1">
    <source>
        <dbReference type="EMBL" id="JAD32270.1"/>
    </source>
</evidence>
<dbReference type="AlphaFoldDB" id="A0A0A8Z689"/>
<reference evidence="1" key="2">
    <citation type="journal article" date="2015" name="Data Brief">
        <title>Shoot transcriptome of the giant reed, Arundo donax.</title>
        <authorList>
            <person name="Barrero R.A."/>
            <person name="Guerrero F.D."/>
            <person name="Moolhuijzen P."/>
            <person name="Goolsby J.A."/>
            <person name="Tidwell J."/>
            <person name="Bellgard S.E."/>
            <person name="Bellgard M.I."/>
        </authorList>
    </citation>
    <scope>NUCLEOTIDE SEQUENCE</scope>
    <source>
        <tissue evidence="1">Shoot tissue taken approximately 20 cm above the soil surface</tissue>
    </source>
</reference>
<accession>A0A0A8Z689</accession>
<dbReference type="EMBL" id="GBRH01265625">
    <property type="protein sequence ID" value="JAD32270.1"/>
    <property type="molecule type" value="Transcribed_RNA"/>
</dbReference>
<protein>
    <submittedName>
        <fullName evidence="1">Uncharacterized protein</fullName>
    </submittedName>
</protein>
<sequence length="36" mass="4031">MLKAFSCVVSQEKGTPFFVSSFNGAAMVLKSFTKWR</sequence>
<name>A0A0A8Z689_ARUDO</name>
<organism evidence="1">
    <name type="scientific">Arundo donax</name>
    <name type="common">Giant reed</name>
    <name type="synonym">Donax arundinaceus</name>
    <dbReference type="NCBI Taxonomy" id="35708"/>
    <lineage>
        <taxon>Eukaryota</taxon>
        <taxon>Viridiplantae</taxon>
        <taxon>Streptophyta</taxon>
        <taxon>Embryophyta</taxon>
        <taxon>Tracheophyta</taxon>
        <taxon>Spermatophyta</taxon>
        <taxon>Magnoliopsida</taxon>
        <taxon>Liliopsida</taxon>
        <taxon>Poales</taxon>
        <taxon>Poaceae</taxon>
        <taxon>PACMAD clade</taxon>
        <taxon>Arundinoideae</taxon>
        <taxon>Arundineae</taxon>
        <taxon>Arundo</taxon>
    </lineage>
</organism>
<reference evidence="1" key="1">
    <citation type="submission" date="2014-09" db="EMBL/GenBank/DDBJ databases">
        <authorList>
            <person name="Magalhaes I.L.F."/>
            <person name="Oliveira U."/>
            <person name="Santos F.R."/>
            <person name="Vidigal T.H.D.A."/>
            <person name="Brescovit A.D."/>
            <person name="Santos A.J."/>
        </authorList>
    </citation>
    <scope>NUCLEOTIDE SEQUENCE</scope>
    <source>
        <tissue evidence="1">Shoot tissue taken approximately 20 cm above the soil surface</tissue>
    </source>
</reference>